<keyword evidence="2" id="KW-0233">DNA recombination</keyword>
<keyword evidence="1" id="KW-0238">DNA-binding</keyword>
<dbReference type="Pfam" id="PF02899">
    <property type="entry name" value="Phage_int_SAM_1"/>
    <property type="match status" value="1"/>
</dbReference>
<protein>
    <submittedName>
        <fullName evidence="5">Integrase</fullName>
    </submittedName>
</protein>
<dbReference type="Gene3D" id="1.10.150.130">
    <property type="match status" value="1"/>
</dbReference>
<reference evidence="6" key="1">
    <citation type="submission" date="2016-02" db="EMBL/GenBank/DDBJ databases">
        <authorList>
            <person name="Wen L."/>
            <person name="He K."/>
            <person name="Yang H."/>
        </authorList>
    </citation>
    <scope>NUCLEOTIDE SEQUENCE [LARGE SCALE GENOMIC DNA]</scope>
    <source>
        <strain evidence="6">JCM 15929</strain>
    </source>
</reference>
<dbReference type="GO" id="GO:0015074">
    <property type="term" value="P:DNA integration"/>
    <property type="evidence" value="ECO:0007669"/>
    <property type="project" value="InterPro"/>
</dbReference>
<feature type="region of interest" description="Disordered" evidence="3">
    <location>
        <begin position="154"/>
        <end position="175"/>
    </location>
</feature>
<dbReference type="Gene3D" id="1.10.443.10">
    <property type="entry name" value="Intergrase catalytic core"/>
    <property type="match status" value="1"/>
</dbReference>
<evidence type="ECO:0000256" key="3">
    <source>
        <dbReference type="SAM" id="MobiDB-lite"/>
    </source>
</evidence>
<feature type="domain" description="Integrase SAM-like N-terminal" evidence="4">
    <location>
        <begin position="70"/>
        <end position="139"/>
    </location>
</feature>
<evidence type="ECO:0000313" key="5">
    <source>
        <dbReference type="EMBL" id="KXP06889.1"/>
    </source>
</evidence>
<evidence type="ECO:0000313" key="6">
    <source>
        <dbReference type="Proteomes" id="UP000070258"/>
    </source>
</evidence>
<dbReference type="InterPro" id="IPR011010">
    <property type="entry name" value="DNA_brk_join_enz"/>
</dbReference>
<evidence type="ECO:0000259" key="4">
    <source>
        <dbReference type="Pfam" id="PF02899"/>
    </source>
</evidence>
<dbReference type="EMBL" id="LSRF01000056">
    <property type="protein sequence ID" value="KXP06889.1"/>
    <property type="molecule type" value="Genomic_DNA"/>
</dbReference>
<sequence>MSGWSGWSVTFYDFTSPVVPPSGVPDFGDVHERAVVNGARHGTPVLVGPGGRPDSRVNLFFRTGAMAGARPSTWRRYAYALVVWLNYLDSVGRGWWEATARDVEAFKEWRLSAVANAGRVQPTSFDTDRAALNSFYCWADQRFGVANPVASVTAGGQRGRGPSGGAAGGSWSVRDPLRPAGATRRQVKWMLRQAFEQWRDIGLCGYDFDGLRRRGWRGGNEDRDAAFVDGLYGTGLRLTEWASVLDVEVPEPSAQRFVPAHLAAACIKGGRAGRTYRIPRTVLRSVAGYTDSVAGSRIHAIRRAQKAGRYERLTGIRIVVGYRPQSRHLLIEDDRGGVDPVSLDVLGPDERRQLFRRTKGGLEPLWLWLAPSGVPKKPHGWEDTFDHANDRVASVWTATVGDGRDPAACPLWARPHMLRHSFCLRWYSILSAVWRSRVAGLSEEQMRDLRDQLGDIWFQLAALMGHAHPMTTRETYLEPFAGLEFDYLMALLDEDETAGVDSLLHALADAGGRTVQPVSITEADGR</sequence>
<dbReference type="SUPFAM" id="SSF56349">
    <property type="entry name" value="DNA breaking-rejoining enzymes"/>
    <property type="match status" value="1"/>
</dbReference>
<dbReference type="GO" id="GO:0006310">
    <property type="term" value="P:DNA recombination"/>
    <property type="evidence" value="ECO:0007669"/>
    <property type="project" value="UniProtKB-KW"/>
</dbReference>
<feature type="compositionally biased region" description="Gly residues" evidence="3">
    <location>
        <begin position="156"/>
        <end position="168"/>
    </location>
</feature>
<accession>A0A138A8X3</accession>
<gene>
    <name evidence="5" type="ORF">AXK60_12345</name>
</gene>
<name>A0A138A8X3_9ACTN</name>
<comment type="caution">
    <text evidence="5">The sequence shown here is derived from an EMBL/GenBank/DDBJ whole genome shotgun (WGS) entry which is preliminary data.</text>
</comment>
<evidence type="ECO:0000256" key="1">
    <source>
        <dbReference type="ARBA" id="ARBA00023125"/>
    </source>
</evidence>
<dbReference type="AlphaFoldDB" id="A0A138A8X3"/>
<dbReference type="InterPro" id="IPR004107">
    <property type="entry name" value="Integrase_SAM-like_N"/>
</dbReference>
<dbReference type="GO" id="GO:0003677">
    <property type="term" value="F:DNA binding"/>
    <property type="evidence" value="ECO:0007669"/>
    <property type="project" value="UniProtKB-KW"/>
</dbReference>
<dbReference type="OrthoDB" id="4020134at2"/>
<dbReference type="STRING" id="239498.AXK60_12345"/>
<dbReference type="Proteomes" id="UP000070258">
    <property type="component" value="Unassembled WGS sequence"/>
</dbReference>
<proteinExistence type="predicted"/>
<dbReference type="InterPro" id="IPR010998">
    <property type="entry name" value="Integrase_recombinase_N"/>
</dbReference>
<dbReference type="InterPro" id="IPR013762">
    <property type="entry name" value="Integrase-like_cat_sf"/>
</dbReference>
<evidence type="ECO:0000256" key="2">
    <source>
        <dbReference type="ARBA" id="ARBA00023172"/>
    </source>
</evidence>
<organism evidence="5 6">
    <name type="scientific">Tsukamurella pseudospumae</name>
    <dbReference type="NCBI Taxonomy" id="239498"/>
    <lineage>
        <taxon>Bacteria</taxon>
        <taxon>Bacillati</taxon>
        <taxon>Actinomycetota</taxon>
        <taxon>Actinomycetes</taxon>
        <taxon>Mycobacteriales</taxon>
        <taxon>Tsukamurellaceae</taxon>
        <taxon>Tsukamurella</taxon>
    </lineage>
</organism>